<keyword evidence="3" id="KW-1185">Reference proteome</keyword>
<name>A0A6A6VD96_9PLEO</name>
<dbReference type="EMBL" id="MU006571">
    <property type="protein sequence ID" value="KAF2747694.1"/>
    <property type="molecule type" value="Genomic_DNA"/>
</dbReference>
<evidence type="ECO:0000313" key="2">
    <source>
        <dbReference type="EMBL" id="KAF2747694.1"/>
    </source>
</evidence>
<accession>A0A6A6VD96</accession>
<dbReference type="Proteomes" id="UP000799440">
    <property type="component" value="Unassembled WGS sequence"/>
</dbReference>
<feature type="region of interest" description="Disordered" evidence="1">
    <location>
        <begin position="81"/>
        <end position="100"/>
    </location>
</feature>
<feature type="region of interest" description="Disordered" evidence="1">
    <location>
        <begin position="333"/>
        <end position="355"/>
    </location>
</feature>
<dbReference type="AlphaFoldDB" id="A0A6A6VD96"/>
<feature type="compositionally biased region" description="Polar residues" evidence="1">
    <location>
        <begin position="178"/>
        <end position="195"/>
    </location>
</feature>
<feature type="compositionally biased region" description="Low complexity" evidence="1">
    <location>
        <begin position="340"/>
        <end position="351"/>
    </location>
</feature>
<evidence type="ECO:0000313" key="3">
    <source>
        <dbReference type="Proteomes" id="UP000799440"/>
    </source>
</evidence>
<feature type="compositionally biased region" description="Polar residues" evidence="1">
    <location>
        <begin position="81"/>
        <end position="90"/>
    </location>
</feature>
<feature type="region of interest" description="Disordered" evidence="1">
    <location>
        <begin position="158"/>
        <end position="209"/>
    </location>
</feature>
<reference evidence="2" key="1">
    <citation type="journal article" date="2020" name="Stud. Mycol.">
        <title>101 Dothideomycetes genomes: a test case for predicting lifestyles and emergence of pathogens.</title>
        <authorList>
            <person name="Haridas S."/>
            <person name="Albert R."/>
            <person name="Binder M."/>
            <person name="Bloem J."/>
            <person name="Labutti K."/>
            <person name="Salamov A."/>
            <person name="Andreopoulos B."/>
            <person name="Baker S."/>
            <person name="Barry K."/>
            <person name="Bills G."/>
            <person name="Bluhm B."/>
            <person name="Cannon C."/>
            <person name="Castanera R."/>
            <person name="Culley D."/>
            <person name="Daum C."/>
            <person name="Ezra D."/>
            <person name="Gonzalez J."/>
            <person name="Henrissat B."/>
            <person name="Kuo A."/>
            <person name="Liang C."/>
            <person name="Lipzen A."/>
            <person name="Lutzoni F."/>
            <person name="Magnuson J."/>
            <person name="Mondo S."/>
            <person name="Nolan M."/>
            <person name="Ohm R."/>
            <person name="Pangilinan J."/>
            <person name="Park H.-J."/>
            <person name="Ramirez L."/>
            <person name="Alfaro M."/>
            <person name="Sun H."/>
            <person name="Tritt A."/>
            <person name="Yoshinaga Y."/>
            <person name="Zwiers L.-H."/>
            <person name="Turgeon B."/>
            <person name="Goodwin S."/>
            <person name="Spatafora J."/>
            <person name="Crous P."/>
            <person name="Grigoriev I."/>
        </authorList>
    </citation>
    <scope>NUCLEOTIDE SEQUENCE</scope>
    <source>
        <strain evidence="2">CBS 119925</strain>
    </source>
</reference>
<protein>
    <submittedName>
        <fullName evidence="2">Uncharacterized protein</fullName>
    </submittedName>
</protein>
<gene>
    <name evidence="2" type="ORF">M011DRAFT_36469</name>
</gene>
<proteinExistence type="predicted"/>
<organism evidence="2 3">
    <name type="scientific">Sporormia fimetaria CBS 119925</name>
    <dbReference type="NCBI Taxonomy" id="1340428"/>
    <lineage>
        <taxon>Eukaryota</taxon>
        <taxon>Fungi</taxon>
        <taxon>Dikarya</taxon>
        <taxon>Ascomycota</taxon>
        <taxon>Pezizomycotina</taxon>
        <taxon>Dothideomycetes</taxon>
        <taxon>Pleosporomycetidae</taxon>
        <taxon>Pleosporales</taxon>
        <taxon>Sporormiaceae</taxon>
        <taxon>Sporormia</taxon>
    </lineage>
</organism>
<evidence type="ECO:0000256" key="1">
    <source>
        <dbReference type="SAM" id="MobiDB-lite"/>
    </source>
</evidence>
<sequence length="386" mass="42261">MAFEKRKEVTSPIVITISLLSTLTSPLVWTIPHPSTASQPGPILILLASPIRLPGSCIMSFTYASDTLRTYETLFLTAPSSKDNGATTPASPIANPRSWNPRKARQRYDIFDDVQDLKWRIDRLALRHDVIASYRESTLEQPFLRWIGDANRYGLPGLWKGEEQEEDPNGPRGRGESVTGTATDIRSDDTSNATATGEVHQDDASSAAPRFSWSATSDYTYVMTRPSLEGPIAQPRDSLSSNTAWETVVDELVSRGLVTRTSPKQSYRFGVDGAMDDGDTEFASELAAIFNGSSSGDDTAQEDPIHYAVPPAPELPSKSAKALGVRFAARSKGRSEGTISSAGGDHFSSSSPFQAWRNQKWEKTAKMRKMRRAFSFAGKMVGRSEA</sequence>